<sequence length="81" mass="8642">MTVERAIRFFAGLMILISLALGAPASPLYVSSYFLWLTAFVGANLFQFSLSNFCPLALVLRKCGVPDGPACGASAQTPRQS</sequence>
<dbReference type="Gene3D" id="6.10.140.1340">
    <property type="match status" value="1"/>
</dbReference>
<reference evidence="3 4" key="1">
    <citation type="submission" date="2017-07" db="EMBL/GenBank/DDBJ databases">
        <title>Complete genome sequence of Oryzomicrobium terrae TPP412.</title>
        <authorList>
            <person name="Chiu L.-W."/>
            <person name="Lo K.-J."/>
            <person name="Tsai Y.-M."/>
            <person name="Lin S.-S."/>
            <person name="Kuo C.-H."/>
            <person name="Liu C.-T."/>
        </authorList>
    </citation>
    <scope>NUCLEOTIDE SEQUENCE [LARGE SCALE GENOMIC DNA]</scope>
    <source>
        <strain evidence="3 4">TPP412</strain>
    </source>
</reference>
<evidence type="ECO:0000313" key="3">
    <source>
        <dbReference type="EMBL" id="QEL64096.1"/>
    </source>
</evidence>
<dbReference type="InterPro" id="IPR021309">
    <property type="entry name" value="YgaP-like_TM"/>
</dbReference>
<keyword evidence="1" id="KW-0812">Transmembrane</keyword>
<proteinExistence type="predicted"/>
<name>A0A5C1E588_9RHOO</name>
<dbReference type="AlphaFoldDB" id="A0A5C1E588"/>
<evidence type="ECO:0000256" key="1">
    <source>
        <dbReference type="SAM" id="Phobius"/>
    </source>
</evidence>
<keyword evidence="4" id="KW-1185">Reference proteome</keyword>
<keyword evidence="1" id="KW-1133">Transmembrane helix</keyword>
<organism evidence="3 4">
    <name type="scientific">Oryzomicrobium terrae</name>
    <dbReference type="NCBI Taxonomy" id="1735038"/>
    <lineage>
        <taxon>Bacteria</taxon>
        <taxon>Pseudomonadati</taxon>
        <taxon>Pseudomonadota</taxon>
        <taxon>Betaproteobacteria</taxon>
        <taxon>Rhodocyclales</taxon>
        <taxon>Rhodocyclaceae</taxon>
        <taxon>Oryzomicrobium</taxon>
    </lineage>
</organism>
<dbReference type="RefSeq" id="WP_149424830.1">
    <property type="nucleotide sequence ID" value="NZ_CP022579.1"/>
</dbReference>
<evidence type="ECO:0000313" key="4">
    <source>
        <dbReference type="Proteomes" id="UP000323671"/>
    </source>
</evidence>
<evidence type="ECO:0000259" key="2">
    <source>
        <dbReference type="Pfam" id="PF11127"/>
    </source>
</evidence>
<accession>A0A5C1E588</accession>
<feature type="transmembrane region" description="Helical" evidence="1">
    <location>
        <begin position="35"/>
        <end position="60"/>
    </location>
</feature>
<dbReference type="Pfam" id="PF11127">
    <property type="entry name" value="YgaP-like_TM"/>
    <property type="match status" value="1"/>
</dbReference>
<feature type="domain" description="Inner membrane protein YgaP-like transmembrane" evidence="2">
    <location>
        <begin position="2"/>
        <end position="61"/>
    </location>
</feature>
<dbReference type="KEGG" id="otr:OTERR_06200"/>
<keyword evidence="1" id="KW-0472">Membrane</keyword>
<dbReference type="EMBL" id="CP022579">
    <property type="protein sequence ID" value="QEL64096.1"/>
    <property type="molecule type" value="Genomic_DNA"/>
</dbReference>
<dbReference type="Proteomes" id="UP000323671">
    <property type="component" value="Chromosome"/>
</dbReference>
<protein>
    <recommendedName>
        <fullName evidence="2">Inner membrane protein YgaP-like transmembrane domain-containing protein</fullName>
    </recommendedName>
</protein>
<gene>
    <name evidence="3" type="ORF">OTERR_06200</name>
</gene>